<dbReference type="EMBL" id="PHWZ01000062">
    <property type="protein sequence ID" value="TEY75930.1"/>
    <property type="molecule type" value="Genomic_DNA"/>
</dbReference>
<feature type="compositionally biased region" description="Basic and acidic residues" evidence="1">
    <location>
        <begin position="366"/>
        <end position="381"/>
    </location>
</feature>
<keyword evidence="3" id="KW-1185">Reference proteome</keyword>
<feature type="region of interest" description="Disordered" evidence="1">
    <location>
        <begin position="736"/>
        <end position="903"/>
    </location>
</feature>
<feature type="compositionally biased region" description="Basic and acidic residues" evidence="1">
    <location>
        <begin position="820"/>
        <end position="829"/>
    </location>
</feature>
<sequence length="903" mass="101120">MSSEAEVIICYCLKCGLEVGSFDNSWEGLGKTYYIPKVIRDATGLKGIGSIKLAVGPAQVGTIIENSSLQDLACANCREVFGLLCDNAPEGHLLQKYERFTFMKIMSMLIANRGQLLICAKKVSMKLQQTGEKAILSVTKTHDLKKSSNNLSSQSRRPSSILPKTPAPGEISYQSIEKPSTPAAFSPLVLGDAKIMLTICEQRKDIDRIDAAVGRLENDMQDVKIFMKNMRRDMTAIQNARSVAASVDETLQHDLIRVTEKADGVNNLRTELYSLRTRVGKMERGSRKALNSDARVITTPAPSDELQEGQVLPKLISNERSSQLNNARDLSMFEGSRSLHRKRRYTEAEYDQVDVETSKFTEFGKYKRRKETEAQQDEDARSLSIPPTRSPSKEPTSPSNPRIESPILGRYDTNGDVNCAKQDVNIQYIEQDTERQIPESPSQQIETEMNTPGESDNFDEQQNLQIMSKATGISSSNKSKNDEERRHLQNNSKATQTKNTVEHNNNEEHQNLLHVSQATSNTLPESSQAISPAQPLNISPANSNEDSFTSHSDQPQNHHRSRKQIEIPNSSQSEFSQNTQEQQLPSNSRRGPGRPKGTPYKQNRSAANTPHTAQGPGRPKGTSKKGKQAPQSSTPQSNPRRGRPKGALSKSLITSGTLSNGLSSEESSTPGRALRGRILPVPNSSPLVREVASIQSNLVIDLTYGNERGGFEPPGEIIESPMQNLQPQKDHVSVPLNIEKDNPSHPAKRQRRNTRNSRQRPSVDLDKALAARLESGNATSDEAVESDYMDIGEERQAGSRSRRSKGFKGSPADDDTYTLTRREKYYDSLKRKRAQSEQSIKEDRNGGKENKNGNRQDSEQEREEKRGRERERPKEQERERRKSTRRREVERREELVKEVLERE</sequence>
<dbReference type="AlphaFoldDB" id="A0A4Y8DA62"/>
<feature type="compositionally biased region" description="Basic residues" evidence="1">
    <location>
        <begin position="746"/>
        <end position="758"/>
    </location>
</feature>
<feature type="compositionally biased region" description="Acidic residues" evidence="1">
    <location>
        <begin position="782"/>
        <end position="791"/>
    </location>
</feature>
<feature type="compositionally biased region" description="Polar residues" evidence="1">
    <location>
        <begin position="393"/>
        <end position="402"/>
    </location>
</feature>
<dbReference type="OrthoDB" id="5396360at2759"/>
<feature type="compositionally biased region" description="Polar residues" evidence="1">
    <location>
        <begin position="651"/>
        <end position="670"/>
    </location>
</feature>
<feature type="compositionally biased region" description="Polar residues" evidence="1">
    <location>
        <begin position="489"/>
        <end position="499"/>
    </location>
</feature>
<evidence type="ECO:0000313" key="3">
    <source>
        <dbReference type="Proteomes" id="UP000297299"/>
    </source>
</evidence>
<feature type="compositionally biased region" description="Polar residues" evidence="1">
    <location>
        <begin position="600"/>
        <end position="612"/>
    </location>
</feature>
<dbReference type="STRING" id="38488.A0A4Y8DA62"/>
<evidence type="ECO:0008006" key="4">
    <source>
        <dbReference type="Google" id="ProtNLM"/>
    </source>
</evidence>
<name>A0A4Y8DA62_9HELO</name>
<gene>
    <name evidence="2" type="ORF">BOTCAL_0062g00030</name>
</gene>
<evidence type="ECO:0000313" key="2">
    <source>
        <dbReference type="EMBL" id="TEY75930.1"/>
    </source>
</evidence>
<dbReference type="Proteomes" id="UP000297299">
    <property type="component" value="Unassembled WGS sequence"/>
</dbReference>
<feature type="compositionally biased region" description="Polar residues" evidence="1">
    <location>
        <begin position="439"/>
        <end position="458"/>
    </location>
</feature>
<organism evidence="2 3">
    <name type="scientific">Botryotinia calthae</name>
    <dbReference type="NCBI Taxonomy" id="38488"/>
    <lineage>
        <taxon>Eukaryota</taxon>
        <taxon>Fungi</taxon>
        <taxon>Dikarya</taxon>
        <taxon>Ascomycota</taxon>
        <taxon>Pezizomycotina</taxon>
        <taxon>Leotiomycetes</taxon>
        <taxon>Helotiales</taxon>
        <taxon>Sclerotiniaceae</taxon>
        <taxon>Botryotinia</taxon>
    </lineage>
</organism>
<feature type="compositionally biased region" description="Polar residues" evidence="1">
    <location>
        <begin position="629"/>
        <end position="639"/>
    </location>
</feature>
<accession>A0A4Y8DA62</accession>
<feature type="region of interest" description="Disordered" evidence="1">
    <location>
        <begin position="431"/>
        <end position="458"/>
    </location>
</feature>
<proteinExistence type="predicted"/>
<evidence type="ECO:0000256" key="1">
    <source>
        <dbReference type="SAM" id="MobiDB-lite"/>
    </source>
</evidence>
<protein>
    <recommendedName>
        <fullName evidence="4">Yippee domain-containing protein</fullName>
    </recommendedName>
</protein>
<feature type="region of interest" description="Disordered" evidence="1">
    <location>
        <begin position="366"/>
        <end position="416"/>
    </location>
</feature>
<feature type="compositionally biased region" description="Low complexity" evidence="1">
    <location>
        <begin position="147"/>
        <end position="160"/>
    </location>
</feature>
<feature type="compositionally biased region" description="Polar residues" evidence="1">
    <location>
        <begin position="567"/>
        <end position="589"/>
    </location>
</feature>
<feature type="region of interest" description="Disordered" evidence="1">
    <location>
        <begin position="471"/>
        <end position="499"/>
    </location>
</feature>
<feature type="region of interest" description="Disordered" evidence="1">
    <location>
        <begin position="146"/>
        <end position="169"/>
    </location>
</feature>
<feature type="compositionally biased region" description="Basic and acidic residues" evidence="1">
    <location>
        <begin position="839"/>
        <end position="903"/>
    </location>
</feature>
<comment type="caution">
    <text evidence="2">The sequence shown here is derived from an EMBL/GenBank/DDBJ whole genome shotgun (WGS) entry which is preliminary data.</text>
</comment>
<reference evidence="2 3" key="1">
    <citation type="submission" date="2017-11" db="EMBL/GenBank/DDBJ databases">
        <title>Comparative genomics of Botrytis spp.</title>
        <authorList>
            <person name="Valero-Jimenez C.A."/>
            <person name="Tapia P."/>
            <person name="Veloso J."/>
            <person name="Silva-Moreno E."/>
            <person name="Staats M."/>
            <person name="Valdes J.H."/>
            <person name="Van Kan J.A.L."/>
        </authorList>
    </citation>
    <scope>NUCLEOTIDE SEQUENCE [LARGE SCALE GENOMIC DNA]</scope>
    <source>
        <strain evidence="2 3">MUCL2830</strain>
    </source>
</reference>
<feature type="compositionally biased region" description="Polar residues" evidence="1">
    <location>
        <begin position="519"/>
        <end position="555"/>
    </location>
</feature>
<feature type="region of interest" description="Disordered" evidence="1">
    <location>
        <begin position="519"/>
        <end position="681"/>
    </location>
</feature>